<proteinExistence type="predicted"/>
<organism evidence="3 4">
    <name type="scientific">Listeria floridensis FSL S10-1187</name>
    <dbReference type="NCBI Taxonomy" id="1265817"/>
    <lineage>
        <taxon>Bacteria</taxon>
        <taxon>Bacillati</taxon>
        <taxon>Bacillota</taxon>
        <taxon>Bacilli</taxon>
        <taxon>Bacillales</taxon>
        <taxon>Listeriaceae</taxon>
        <taxon>Listeria</taxon>
    </lineage>
</organism>
<feature type="transmembrane region" description="Helical" evidence="2">
    <location>
        <begin position="115"/>
        <end position="132"/>
    </location>
</feature>
<feature type="compositionally biased region" description="Polar residues" evidence="1">
    <location>
        <begin position="92"/>
        <end position="101"/>
    </location>
</feature>
<keyword evidence="4" id="KW-1185">Reference proteome</keyword>
<accession>A0ABP3AZY7</accession>
<keyword evidence="2" id="KW-0472">Membrane</keyword>
<dbReference type="GO" id="GO:0016829">
    <property type="term" value="F:lyase activity"/>
    <property type="evidence" value="ECO:0007669"/>
    <property type="project" value="UniProtKB-KW"/>
</dbReference>
<evidence type="ECO:0000313" key="3">
    <source>
        <dbReference type="EMBL" id="EUJ32450.1"/>
    </source>
</evidence>
<name>A0ABP3AZY7_9LIST</name>
<keyword evidence="2" id="KW-1133">Transmembrane helix</keyword>
<gene>
    <name evidence="3" type="ORF">MFLO_07012</name>
</gene>
<evidence type="ECO:0000256" key="1">
    <source>
        <dbReference type="SAM" id="MobiDB-lite"/>
    </source>
</evidence>
<dbReference type="Proteomes" id="UP000019249">
    <property type="component" value="Unassembled WGS sequence"/>
</dbReference>
<reference evidence="3 4" key="1">
    <citation type="journal article" date="2014" name="Int. J. Syst. Evol. Microbiol.">
        <title>Listeria floridensis sp. nov., Listeria aquatica sp. nov., Listeria cornellensis sp. nov., Listeria riparia sp. nov. and Listeria grandensis sp. nov., from agricultural and natural environments.</title>
        <authorList>
            <person name="den Bakker H.C."/>
            <person name="Warchocki S."/>
            <person name="Wright E.M."/>
            <person name="Allred A.F."/>
            <person name="Ahlstrom C."/>
            <person name="Manuel C.S."/>
            <person name="Stasiewicz M.J."/>
            <person name="Burrell A."/>
            <person name="Roof S."/>
            <person name="Strawn L."/>
            <person name="Fortes E.D."/>
            <person name="Nightingale K.K."/>
            <person name="Kephart D."/>
            <person name="Wiedmann M."/>
        </authorList>
    </citation>
    <scope>NUCLEOTIDE SEQUENCE [LARGE SCALE GENOMIC DNA]</scope>
    <source>
        <strain evidence="3 4">FSL S10-1187</strain>
    </source>
</reference>
<feature type="compositionally biased region" description="Basic and acidic residues" evidence="1">
    <location>
        <begin position="74"/>
        <end position="89"/>
    </location>
</feature>
<feature type="compositionally biased region" description="Pro residues" evidence="1">
    <location>
        <begin position="42"/>
        <end position="58"/>
    </location>
</feature>
<dbReference type="EMBL" id="AODF01000011">
    <property type="protein sequence ID" value="EUJ32450.1"/>
    <property type="molecule type" value="Genomic_DNA"/>
</dbReference>
<evidence type="ECO:0000313" key="4">
    <source>
        <dbReference type="Proteomes" id="UP000019249"/>
    </source>
</evidence>
<keyword evidence="3" id="KW-0456">Lyase</keyword>
<feature type="region of interest" description="Disordered" evidence="1">
    <location>
        <begin position="38"/>
        <end position="115"/>
    </location>
</feature>
<protein>
    <submittedName>
        <fullName evidence="3">Pectin lyase fold-containing protein</fullName>
    </submittedName>
</protein>
<feature type="compositionally biased region" description="Pro residues" evidence="1">
    <location>
        <begin position="64"/>
        <end position="73"/>
    </location>
</feature>
<comment type="caution">
    <text evidence="3">The sequence shown here is derived from an EMBL/GenBank/DDBJ whole genome shotgun (WGS) entry which is preliminary data.</text>
</comment>
<sequence length="137" mass="14691">MGWNTQADGQGKSVSAGEDWSDAAQSVLYAQWKADTIMVDPLPEPTPDPDPQPQPIDPMDPVDPEPPVQPEQPTPERGDITQESVESHDPILSSQESSPSGGTPAKLPHTGDRPFPMGLAVGLGSVFLYLGIRRLLK</sequence>
<keyword evidence="2" id="KW-0812">Transmembrane</keyword>
<evidence type="ECO:0000256" key="2">
    <source>
        <dbReference type="SAM" id="Phobius"/>
    </source>
</evidence>